<dbReference type="Pfam" id="PF07542">
    <property type="entry name" value="ATP12"/>
    <property type="match status" value="1"/>
</dbReference>
<keyword evidence="3" id="KW-0809">Transit peptide</keyword>
<dbReference type="OMA" id="QGWVMGL"/>
<dbReference type="OrthoDB" id="5322896at2759"/>
<dbReference type="HOGENOM" id="CLU_047893_1_2_1"/>
<dbReference type="AlphaFoldDB" id="G8JX38"/>
<dbReference type="Gene3D" id="1.10.3580.10">
    <property type="entry name" value="ATP12 ATPase"/>
    <property type="match status" value="1"/>
</dbReference>
<evidence type="ECO:0000256" key="2">
    <source>
        <dbReference type="ARBA" id="ARBA00008231"/>
    </source>
</evidence>
<dbReference type="GO" id="GO:0033615">
    <property type="term" value="P:mitochondrial proton-transporting ATP synthase complex assembly"/>
    <property type="evidence" value="ECO:0007669"/>
    <property type="project" value="EnsemblFungi"/>
</dbReference>
<dbReference type="SUPFAM" id="SSF160909">
    <property type="entry name" value="ATP12-like"/>
    <property type="match status" value="1"/>
</dbReference>
<dbReference type="InterPro" id="IPR023335">
    <property type="entry name" value="ATP12_ortho_dom_sf"/>
</dbReference>
<dbReference type="EMBL" id="CP002504">
    <property type="protein sequence ID" value="AET41412.1"/>
    <property type="molecule type" value="Genomic_DNA"/>
</dbReference>
<evidence type="ECO:0000256" key="1">
    <source>
        <dbReference type="ARBA" id="ARBA00004173"/>
    </source>
</evidence>
<dbReference type="PANTHER" id="PTHR21013:SF10">
    <property type="entry name" value="ATP SYNTHASE MITOCHONDRIAL F1 COMPLEX ASSEMBLY FACTOR 2"/>
    <property type="match status" value="1"/>
</dbReference>
<dbReference type="RefSeq" id="XP_003648229.1">
    <property type="nucleotide sequence ID" value="XM_003648181.1"/>
</dbReference>
<evidence type="ECO:0000256" key="5">
    <source>
        <dbReference type="ARBA" id="ARBA00023186"/>
    </source>
</evidence>
<evidence type="ECO:0000256" key="4">
    <source>
        <dbReference type="ARBA" id="ARBA00023128"/>
    </source>
</evidence>
<sequence>MVPRVMQRGVINNFLKNARANYSSLNASPLGIDGSCENNLKTETNILSKTLVKFWDKVTLKKCDNTLTLQIYGNPVRTPLGNSLSIPSNRVILAHMLKDEWSNVTKLSIKTHSLPLTSIVSRCIDLQLVSKPGTDPELLAKIGGGQDVISESLLRYLDTDTLLCFSPKSEYEGALRRAQDKIYLPILSAVESFLGKYSDLPVRLQLLDSDLHGLRGNRQSDSTRAAALKYLRSLNTWDLAVFEKTVLTTKSFICGIILLQNKTNDATKAMQMTMEDIANAATLETIYQVDKWGEVEDTHDVDKRDIRRNIIAAGIVAYRE</sequence>
<dbReference type="FunCoup" id="G8JX38">
    <property type="interactions" value="670"/>
</dbReference>
<dbReference type="STRING" id="931890.G8JX38"/>
<gene>
    <name evidence="6" type="ordered locus">Ecym_8121</name>
</gene>
<evidence type="ECO:0000313" key="6">
    <source>
        <dbReference type="EMBL" id="AET41412.1"/>
    </source>
</evidence>
<protein>
    <recommendedName>
        <fullName evidence="8">ATP synthase mitochondrial F1 complex assembly factor 2</fullName>
    </recommendedName>
</protein>
<reference evidence="7" key="1">
    <citation type="journal article" date="2012" name="G3 (Bethesda)">
        <title>Pichia sorbitophila, an interspecies yeast hybrid reveals early steps of genome resolution following polyploidization.</title>
        <authorList>
            <person name="Leh Louis V."/>
            <person name="Despons L."/>
            <person name="Friedrich A."/>
            <person name="Martin T."/>
            <person name="Durrens P."/>
            <person name="Casaregola S."/>
            <person name="Neuveglise C."/>
            <person name="Fairhead C."/>
            <person name="Marck C."/>
            <person name="Cruz J.A."/>
            <person name="Straub M.L."/>
            <person name="Kugler V."/>
            <person name="Sacerdot C."/>
            <person name="Uzunov Z."/>
            <person name="Thierry A."/>
            <person name="Weiss S."/>
            <person name="Bleykasten C."/>
            <person name="De Montigny J."/>
            <person name="Jacques N."/>
            <person name="Jung P."/>
            <person name="Lemaire M."/>
            <person name="Mallet S."/>
            <person name="Morel G."/>
            <person name="Richard G.F."/>
            <person name="Sarkar A."/>
            <person name="Savel G."/>
            <person name="Schacherer J."/>
            <person name="Seret M.L."/>
            <person name="Talla E."/>
            <person name="Samson G."/>
            <person name="Jubin C."/>
            <person name="Poulain J."/>
            <person name="Vacherie B."/>
            <person name="Barbe V."/>
            <person name="Pelletier E."/>
            <person name="Sherman D.J."/>
            <person name="Westhof E."/>
            <person name="Weissenbach J."/>
            <person name="Baret P.V."/>
            <person name="Wincker P."/>
            <person name="Gaillardin C."/>
            <person name="Dujon B."/>
            <person name="Souciet J.L."/>
        </authorList>
    </citation>
    <scope>NUCLEOTIDE SEQUENCE [LARGE SCALE GENOMIC DNA]</scope>
    <source>
        <strain evidence="7">CBS 270.75 / DBVPG 7215 / KCTC 17166 / NRRL Y-17582</strain>
    </source>
</reference>
<dbReference type="InParanoid" id="G8JX38"/>
<dbReference type="KEGG" id="erc:Ecym_8121"/>
<comment type="subcellular location">
    <subcellularLocation>
        <location evidence="1">Mitochondrion</location>
    </subcellularLocation>
</comment>
<keyword evidence="7" id="KW-1185">Reference proteome</keyword>
<dbReference type="PANTHER" id="PTHR21013">
    <property type="entry name" value="ATP SYNTHASE MITOCHONDRIAL F1 COMPLEX ASSEMBLY FACTOR 2/ATP12 PROTEIN, MITOCHONDRIAL PRECURSOR"/>
    <property type="match status" value="1"/>
</dbReference>
<keyword evidence="5" id="KW-0143">Chaperone</keyword>
<proteinExistence type="inferred from homology"/>
<organism evidence="6 7">
    <name type="scientific">Eremothecium cymbalariae (strain CBS 270.75 / DBVPG 7215 / KCTC 17166 / NRRL Y-17582)</name>
    <name type="common">Yeast</name>
    <dbReference type="NCBI Taxonomy" id="931890"/>
    <lineage>
        <taxon>Eukaryota</taxon>
        <taxon>Fungi</taxon>
        <taxon>Dikarya</taxon>
        <taxon>Ascomycota</taxon>
        <taxon>Saccharomycotina</taxon>
        <taxon>Saccharomycetes</taxon>
        <taxon>Saccharomycetales</taxon>
        <taxon>Saccharomycetaceae</taxon>
        <taxon>Eremothecium</taxon>
    </lineage>
</organism>
<accession>G8JX38</accession>
<dbReference type="GO" id="GO:0005759">
    <property type="term" value="C:mitochondrial matrix"/>
    <property type="evidence" value="ECO:0007669"/>
    <property type="project" value="EnsemblFungi"/>
</dbReference>
<evidence type="ECO:0000256" key="3">
    <source>
        <dbReference type="ARBA" id="ARBA00022946"/>
    </source>
</evidence>
<comment type="similarity">
    <text evidence="2">Belongs to the ATP12 family.</text>
</comment>
<name>G8JX38_ERECY</name>
<evidence type="ECO:0008006" key="8">
    <source>
        <dbReference type="Google" id="ProtNLM"/>
    </source>
</evidence>
<dbReference type="Proteomes" id="UP000006790">
    <property type="component" value="Chromosome 8"/>
</dbReference>
<dbReference type="eggNOG" id="KOG3015">
    <property type="taxonomic scope" value="Eukaryota"/>
</dbReference>
<dbReference type="InterPro" id="IPR042272">
    <property type="entry name" value="ATP12_ATP_synth-F1-assembly_N"/>
</dbReference>
<evidence type="ECO:0000313" key="7">
    <source>
        <dbReference type="Proteomes" id="UP000006790"/>
    </source>
</evidence>
<keyword evidence="4" id="KW-0496">Mitochondrion</keyword>
<dbReference type="GeneID" id="11471490"/>
<dbReference type="InterPro" id="IPR011419">
    <property type="entry name" value="ATP12_ATP_synth-F1-assembly"/>
</dbReference>
<dbReference type="GO" id="GO:0019904">
    <property type="term" value="F:protein domain specific binding"/>
    <property type="evidence" value="ECO:0007669"/>
    <property type="project" value="EnsemblFungi"/>
</dbReference>
<dbReference type="Gene3D" id="3.30.2180.10">
    <property type="entry name" value="ATP12-like"/>
    <property type="match status" value="1"/>
</dbReference>